<protein>
    <recommendedName>
        <fullName evidence="3">AP-5 complex subunit sigma-1</fullName>
    </recommendedName>
</protein>
<dbReference type="Pfam" id="PF15001">
    <property type="entry name" value="AP-5_subunit_s1"/>
    <property type="match status" value="1"/>
</dbReference>
<dbReference type="PANTHER" id="PTHR16120:SF0">
    <property type="entry name" value="AP-5 COMPLEX SUBUNIT SIGMA-1"/>
    <property type="match status" value="1"/>
</dbReference>
<dbReference type="PANTHER" id="PTHR16120">
    <property type="entry name" value="AP-5 COMPLEX SUBUNIT SIGMA-1"/>
    <property type="match status" value="1"/>
</dbReference>
<evidence type="ECO:0008006" key="3">
    <source>
        <dbReference type="Google" id="ProtNLM"/>
    </source>
</evidence>
<dbReference type="GO" id="GO:0030119">
    <property type="term" value="C:AP-type membrane coat adaptor complex"/>
    <property type="evidence" value="ECO:0007669"/>
    <property type="project" value="InterPro"/>
</dbReference>
<dbReference type="GO" id="GO:0000724">
    <property type="term" value="P:double-strand break repair via homologous recombination"/>
    <property type="evidence" value="ECO:0007669"/>
    <property type="project" value="InterPro"/>
</dbReference>
<keyword evidence="2" id="KW-1185">Reference proteome</keyword>
<dbReference type="GO" id="GO:0016197">
    <property type="term" value="P:endosomal transport"/>
    <property type="evidence" value="ECO:0007669"/>
    <property type="project" value="InterPro"/>
</dbReference>
<dbReference type="GO" id="GO:0005829">
    <property type="term" value="C:cytosol"/>
    <property type="evidence" value="ECO:0007669"/>
    <property type="project" value="TreeGrafter"/>
</dbReference>
<reference evidence="1 2" key="1">
    <citation type="submission" date="2022-05" db="EMBL/GenBank/DDBJ databases">
        <authorList>
            <consortium name="Genoscope - CEA"/>
            <person name="William W."/>
        </authorList>
    </citation>
    <scope>NUCLEOTIDE SEQUENCE [LARGE SCALE GENOMIC DNA]</scope>
</reference>
<evidence type="ECO:0000313" key="1">
    <source>
        <dbReference type="EMBL" id="CAH3141637.1"/>
    </source>
</evidence>
<evidence type="ECO:0000313" key="2">
    <source>
        <dbReference type="Proteomes" id="UP001159428"/>
    </source>
</evidence>
<dbReference type="GO" id="GO:0005764">
    <property type="term" value="C:lysosome"/>
    <property type="evidence" value="ECO:0007669"/>
    <property type="project" value="TreeGrafter"/>
</dbReference>
<dbReference type="AlphaFoldDB" id="A0AAU9X9Y2"/>
<proteinExistence type="predicted"/>
<dbReference type="EMBL" id="CALNXJ010000035">
    <property type="protein sequence ID" value="CAH3141637.1"/>
    <property type="molecule type" value="Genomic_DNA"/>
</dbReference>
<organism evidence="1 2">
    <name type="scientific">Pocillopora meandrina</name>
    <dbReference type="NCBI Taxonomy" id="46732"/>
    <lineage>
        <taxon>Eukaryota</taxon>
        <taxon>Metazoa</taxon>
        <taxon>Cnidaria</taxon>
        <taxon>Anthozoa</taxon>
        <taxon>Hexacorallia</taxon>
        <taxon>Scleractinia</taxon>
        <taxon>Astrocoeniina</taxon>
        <taxon>Pocilloporidae</taxon>
        <taxon>Pocillopora</taxon>
    </lineage>
</organism>
<sequence>MVQTATMVYALIIHTLVPGPCRLLYSSVFVHEPEINEEVTGDERATRKEHLLEVAQRVQSEYSFRYVASEDDSAEDLTGLSSTNELMSNLKSGVFRLSPGNPFKEEKVVLWKGLANAGFTLVCEKDENRLIAENVLDHVIRHLQEYCQIILQPSEASWWDAILKVDRVVTIIHQFLPNGQLLFMNTRYLRQMEKELEQVMSFKRE</sequence>
<name>A0AAU9X9Y2_9CNID</name>
<dbReference type="GO" id="GO:0005770">
    <property type="term" value="C:late endosome"/>
    <property type="evidence" value="ECO:0007669"/>
    <property type="project" value="TreeGrafter"/>
</dbReference>
<dbReference type="Proteomes" id="UP001159428">
    <property type="component" value="Unassembled WGS sequence"/>
</dbReference>
<gene>
    <name evidence="1" type="ORF">PMEA_00019837</name>
</gene>
<accession>A0AAU9X9Y2</accession>
<comment type="caution">
    <text evidence="1">The sequence shown here is derived from an EMBL/GenBank/DDBJ whole genome shotgun (WGS) entry which is preliminary data.</text>
</comment>
<dbReference type="InterPro" id="IPR029392">
    <property type="entry name" value="AP-5_subunit_s1"/>
</dbReference>